<reference evidence="24" key="1">
    <citation type="submission" date="2020-11" db="EMBL/GenBank/DDBJ databases">
        <authorList>
            <person name="Tran Van P."/>
        </authorList>
    </citation>
    <scope>NUCLEOTIDE SEQUENCE</scope>
</reference>
<dbReference type="GO" id="GO:0005789">
    <property type="term" value="C:endoplasmic reticulum membrane"/>
    <property type="evidence" value="ECO:0007669"/>
    <property type="project" value="UniProtKB-SubCell"/>
</dbReference>
<evidence type="ECO:0000256" key="21">
    <source>
        <dbReference type="ARBA" id="ARBA00036733"/>
    </source>
</evidence>
<evidence type="ECO:0000256" key="10">
    <source>
        <dbReference type="ARBA" id="ARBA00023098"/>
    </source>
</evidence>
<keyword evidence="7 22" id="KW-0812">Transmembrane</keyword>
<comment type="catalytic activity">
    <reaction evidence="21">
        <text>1-(1Z-octadecenyl)-2-(5Z,8Z,11Z,14Z- eicosatetraenoyl)-sn-glycero-3-phosphoethanolamine + L-serine = 1-(1Z-octadecenyl)-2-(5Z,8Z,11Z,14Z-eicosatetraenoyl)-sn-glycero-3-phospho-L-serine + ethanolamine</text>
        <dbReference type="Rhea" id="RHEA:41604"/>
        <dbReference type="ChEBI" id="CHEBI:33384"/>
        <dbReference type="ChEBI" id="CHEBI:57603"/>
        <dbReference type="ChEBI" id="CHEBI:78342"/>
        <dbReference type="ChEBI" id="CHEBI:78343"/>
    </reaction>
    <physiologicalReaction direction="left-to-right" evidence="21">
        <dbReference type="Rhea" id="RHEA:41605"/>
    </physiologicalReaction>
</comment>
<dbReference type="EC" id="2.7.8.29" evidence="22"/>
<keyword evidence="6 22" id="KW-0808">Transferase</keyword>
<evidence type="ECO:0000256" key="2">
    <source>
        <dbReference type="ARBA" id="ARBA00004916"/>
    </source>
</evidence>
<dbReference type="OrthoDB" id="10265393at2759"/>
<evidence type="ECO:0000256" key="7">
    <source>
        <dbReference type="ARBA" id="ARBA00022692"/>
    </source>
</evidence>
<keyword evidence="9 22" id="KW-1133">Transmembrane helix</keyword>
<dbReference type="AlphaFoldDB" id="A0A7R8ZLZ9"/>
<dbReference type="PANTHER" id="PTHR15362">
    <property type="entry name" value="PHOSPHATIDYLINOSITOL SYNTHASE"/>
    <property type="match status" value="1"/>
</dbReference>
<gene>
    <name evidence="24" type="ORF">CTOB1V02_LOCUS2958</name>
</gene>
<dbReference type="UniPathway" id="UPA00948"/>
<evidence type="ECO:0000256" key="18">
    <source>
        <dbReference type="ARBA" id="ARBA00036428"/>
    </source>
</evidence>
<feature type="region of interest" description="Disordered" evidence="23">
    <location>
        <begin position="681"/>
        <end position="711"/>
    </location>
</feature>
<feature type="transmembrane region" description="Helical" evidence="22">
    <location>
        <begin position="265"/>
        <end position="285"/>
    </location>
</feature>
<comment type="catalytic activity">
    <reaction evidence="15">
        <text>1-hexadecanoyl-2-(4Z,7Z,10Z,13Z,16Z,19Z-docosahexaenoyl)-sn-glycero-3-phosphoethanolamine + L-serine = 1-hexadecanoyl-2-(4Z,7Z,10Z,13Z,16Z,19Z-docosahexaenoyl)-sn-glycero-3-phosphoserine + ethanolamine</text>
        <dbReference type="Rhea" id="RHEA:41488"/>
        <dbReference type="ChEBI" id="CHEBI:33384"/>
        <dbReference type="ChEBI" id="CHEBI:57603"/>
        <dbReference type="ChEBI" id="CHEBI:78261"/>
        <dbReference type="ChEBI" id="CHEBI:78262"/>
    </reaction>
    <physiologicalReaction direction="left-to-right" evidence="15">
        <dbReference type="Rhea" id="RHEA:41489"/>
    </physiologicalReaction>
</comment>
<comment type="subcellular location">
    <subcellularLocation>
        <location evidence="1 22">Endoplasmic reticulum membrane</location>
        <topology evidence="1 22">Multi-pass membrane protein</topology>
    </subcellularLocation>
</comment>
<dbReference type="GO" id="GO:0006659">
    <property type="term" value="P:phosphatidylserine biosynthetic process"/>
    <property type="evidence" value="ECO:0007669"/>
    <property type="project" value="UniProtKB-UniRule"/>
</dbReference>
<feature type="transmembrane region" description="Helical" evidence="22">
    <location>
        <begin position="430"/>
        <end position="454"/>
    </location>
</feature>
<evidence type="ECO:0000256" key="11">
    <source>
        <dbReference type="ARBA" id="ARBA00023136"/>
    </source>
</evidence>
<sequence length="711" mass="80864">MAEGEEQLVRRESGKVDWKDKTMEWKEKASELVQRTISEAINGDLKSYKTPNGYVTTHDWIGEKEGNRAVLDDGTTTFFWRAHTLTVLFVLICVLLDVAIFEPTREDFDYNTKRGLVAIVAAFVFVGMTITPDGPFKRPHPVVWRLTFNLSVVYELGLIFLIFQTPMDGRKLLRHLDSRLGVPLEEKEYGGNCVIYDESRLDDPFHNVKDKLDLFVPLHFFGWMLKTLVLRDWWLCWVISVMFEVLEYTLEHQLPNFSECWWDHWIMDALVCNGLGIFVGLIILNKFSMHRYCWRGLWKISSYRGKLRRIIAQFGPYSWTDFEWKPTSSLGRWISVLSITLLFLITELNTFYLKFVLWIPADNNLNLIRMFCMLFWGAVGIREIFQYLDDPECDTIGRQCWMLIAIIATEFLVVIKFGKETVTKPIPQHIALLWGLGLVGLIPFPWTGVLCPLISTSVPNRMKDDSKNAALDHLALRGLFLMNEIIRLKCSLEATLSGGHQDMARARYIMGNKAVSSLQIPSAEAEFEALVKVFTKAVPLLPSSLESNELEGKSLPAFCSQFMLSRTAPSMASRKEKKVEEQEEESSQEGLALRPLKKVADKDKSVPELDSSSGPQNPLHWFGVMVPQNLRNAQKNFQSAVELVAEIATAQAELVSIVKAYRGLTLDLADQFQLKCSTSLDTRTLSDTPHPVLDSPSAEQLDPPTEGSISS</sequence>
<evidence type="ECO:0000256" key="20">
    <source>
        <dbReference type="ARBA" id="ARBA00036644"/>
    </source>
</evidence>
<comment type="function">
    <text evidence="22">Catalyzes a base-exchange reaction in which the polar head group of phosphatidylethanolamine (PE) is replaced by L-serine.</text>
</comment>
<keyword evidence="12 22" id="KW-0594">Phospholipid biosynthesis</keyword>
<evidence type="ECO:0000256" key="4">
    <source>
        <dbReference type="ARBA" id="ARBA00008671"/>
    </source>
</evidence>
<evidence type="ECO:0000313" key="24">
    <source>
        <dbReference type="EMBL" id="CAD7225009.1"/>
    </source>
</evidence>
<keyword evidence="5 22" id="KW-0444">Lipid biosynthesis</keyword>
<comment type="catalytic activity">
    <reaction evidence="22">
        <text>a 1,2-diacyl-sn-glycero-3-phosphoethanolamine + L-serine = a 1,2-diacyl-sn-glycero-3-phospho-L-serine + ethanolamine</text>
        <dbReference type="Rhea" id="RHEA:27606"/>
        <dbReference type="ChEBI" id="CHEBI:33384"/>
        <dbReference type="ChEBI" id="CHEBI:57262"/>
        <dbReference type="ChEBI" id="CHEBI:57603"/>
        <dbReference type="ChEBI" id="CHEBI:64612"/>
        <dbReference type="EC" id="2.7.8.29"/>
    </reaction>
</comment>
<comment type="catalytic activity">
    <reaction evidence="16">
        <text>1-(1Z-octadecenyl)-2-(9Z-octadecenoyl)-sn-glycero-3-phosphoethanolamine + L-serine = 1-(1Z-octadecenyl)-2-(9Z-octadecenoyl)-sn-glycero-3-phospho-L-serine + ethanolamine</text>
        <dbReference type="Rhea" id="RHEA:41600"/>
        <dbReference type="ChEBI" id="CHEBI:33384"/>
        <dbReference type="ChEBI" id="CHEBI:57603"/>
        <dbReference type="ChEBI" id="CHEBI:78340"/>
        <dbReference type="ChEBI" id="CHEBI:78341"/>
    </reaction>
    <physiologicalReaction direction="left-to-right" evidence="16">
        <dbReference type="Rhea" id="RHEA:41601"/>
    </physiologicalReaction>
</comment>
<keyword evidence="8 22" id="KW-0256">Endoplasmic reticulum</keyword>
<dbReference type="Pfam" id="PF03034">
    <property type="entry name" value="PSS"/>
    <property type="match status" value="1"/>
</dbReference>
<evidence type="ECO:0000256" key="5">
    <source>
        <dbReference type="ARBA" id="ARBA00022516"/>
    </source>
</evidence>
<comment type="catalytic activity">
    <reaction evidence="20">
        <text>1-octadecanoyl-2-(9Z-octadecenoyl)-sn-glycero-3-phosphoethanolamine + L-serine = 1-octadecanoyl-2-(9Z-octadecenoyl)-sn-glycero-3-phospho-L-serine + ethanolamine</text>
        <dbReference type="Rhea" id="RHEA:40795"/>
        <dbReference type="ChEBI" id="CHEBI:33384"/>
        <dbReference type="ChEBI" id="CHEBI:57603"/>
        <dbReference type="ChEBI" id="CHEBI:75038"/>
        <dbReference type="ChEBI" id="CHEBI:78260"/>
    </reaction>
    <physiologicalReaction direction="left-to-right" evidence="20">
        <dbReference type="Rhea" id="RHEA:40796"/>
    </physiologicalReaction>
</comment>
<comment type="catalytic activity">
    <reaction evidence="14">
        <text>1-hexadecanoyl-2-(9Z-octadecenoyl)-sn-glycero-3-phosphoethanolamine + L-serine = 1-hexadecanoyl-2-(9Z-octadecenoyl)-sn-glycero-3-phospho-L-serine + ethanolamine</text>
        <dbReference type="Rhea" id="RHEA:41484"/>
        <dbReference type="ChEBI" id="CHEBI:33384"/>
        <dbReference type="ChEBI" id="CHEBI:57603"/>
        <dbReference type="ChEBI" id="CHEBI:73007"/>
        <dbReference type="ChEBI" id="CHEBI:75029"/>
    </reaction>
    <physiologicalReaction direction="left-to-right" evidence="14">
        <dbReference type="Rhea" id="RHEA:41485"/>
    </physiologicalReaction>
</comment>
<dbReference type="GO" id="GO:0106245">
    <property type="term" value="F:L-serine-phosphatidylethanolamine phosphatidyltransferase activity"/>
    <property type="evidence" value="ECO:0007669"/>
    <property type="project" value="UniProtKB-UniRule"/>
</dbReference>
<keyword evidence="13 22" id="KW-1208">Phospholipid metabolism</keyword>
<dbReference type="InterPro" id="IPR040357">
    <property type="entry name" value="Vma22/CCDC115"/>
</dbReference>
<evidence type="ECO:0000256" key="17">
    <source>
        <dbReference type="ARBA" id="ARBA00035955"/>
    </source>
</evidence>
<protein>
    <recommendedName>
        <fullName evidence="22">Phosphatidylserine synthase</fullName>
        <ecNumber evidence="22">2.7.8.29</ecNumber>
    </recommendedName>
    <alternativeName>
        <fullName evidence="22">Serine-exchange enzyme</fullName>
    </alternativeName>
</protein>
<comment type="pathway">
    <text evidence="2 22">Phospholipid metabolism; phosphatidylserine biosynthesis.</text>
</comment>
<evidence type="ECO:0000256" key="23">
    <source>
        <dbReference type="SAM" id="MobiDB-lite"/>
    </source>
</evidence>
<comment type="catalytic activity">
    <reaction evidence="19">
        <text>1-(1Z-octadecenyl)-2-(4Z,7Z,10Z,13Z,16Z,19Z-docosahexaenoyl)-sn-glycero-3-phosphoethanolamine + L-serine = 1-(1Z-octadecenyl)-2-(4Z,7Z,10Z,13Z,16Z,19Z-docosahexaenoyl)-sn-glycero-3-phospho-L-serine + ethanolamine</text>
        <dbReference type="Rhea" id="RHEA:41496"/>
        <dbReference type="ChEBI" id="CHEBI:33384"/>
        <dbReference type="ChEBI" id="CHEBI:57603"/>
        <dbReference type="ChEBI" id="CHEBI:78263"/>
        <dbReference type="ChEBI" id="CHEBI:78264"/>
    </reaction>
    <physiologicalReaction direction="left-to-right" evidence="19">
        <dbReference type="Rhea" id="RHEA:41497"/>
    </physiologicalReaction>
</comment>
<dbReference type="GO" id="GO:0070072">
    <property type="term" value="P:vacuolar proton-transporting V-type ATPase complex assembly"/>
    <property type="evidence" value="ECO:0007669"/>
    <property type="project" value="InterPro"/>
</dbReference>
<name>A0A7R8ZLZ9_9CRUS</name>
<dbReference type="Gene3D" id="1.10.287.3240">
    <property type="match status" value="1"/>
</dbReference>
<feature type="transmembrane region" description="Helical" evidence="22">
    <location>
        <begin position="142"/>
        <end position="163"/>
    </location>
</feature>
<dbReference type="InterPro" id="IPR004277">
    <property type="entry name" value="PSS"/>
</dbReference>
<accession>A0A7R8ZLZ9</accession>
<dbReference type="Pfam" id="PF21730">
    <property type="entry name" value="Vma22_CCDC115"/>
    <property type="match status" value="1"/>
</dbReference>
<evidence type="ECO:0000256" key="16">
    <source>
        <dbReference type="ARBA" id="ARBA00035875"/>
    </source>
</evidence>
<evidence type="ECO:0000256" key="6">
    <source>
        <dbReference type="ARBA" id="ARBA00022679"/>
    </source>
</evidence>
<evidence type="ECO:0000256" key="13">
    <source>
        <dbReference type="ARBA" id="ARBA00023264"/>
    </source>
</evidence>
<keyword evidence="11 22" id="KW-0472">Membrane</keyword>
<organism evidence="24">
    <name type="scientific">Cyprideis torosa</name>
    <dbReference type="NCBI Taxonomy" id="163714"/>
    <lineage>
        <taxon>Eukaryota</taxon>
        <taxon>Metazoa</taxon>
        <taxon>Ecdysozoa</taxon>
        <taxon>Arthropoda</taxon>
        <taxon>Crustacea</taxon>
        <taxon>Oligostraca</taxon>
        <taxon>Ostracoda</taxon>
        <taxon>Podocopa</taxon>
        <taxon>Podocopida</taxon>
        <taxon>Cytherocopina</taxon>
        <taxon>Cytheroidea</taxon>
        <taxon>Cytherideidae</taxon>
        <taxon>Cyprideis</taxon>
    </lineage>
</organism>
<evidence type="ECO:0000256" key="3">
    <source>
        <dbReference type="ARBA" id="ARBA00005189"/>
    </source>
</evidence>
<comment type="catalytic activity">
    <reaction evidence="17">
        <text>1-octadecanoyl-2-(5Z,8Z,11Z,14Z)-eicosatetraenoyl-sn-glycero-3-phosphoethanolamine + L-serine = 1-octadecanoyl-2-(5Z,8Z,11Z,14Z)-eicosatetraenoyl-sn-glycero-3-phosphoserine + ethanolamine</text>
        <dbReference type="Rhea" id="RHEA:41500"/>
        <dbReference type="ChEBI" id="CHEBI:33384"/>
        <dbReference type="ChEBI" id="CHEBI:57603"/>
        <dbReference type="ChEBI" id="CHEBI:78268"/>
        <dbReference type="ChEBI" id="CHEBI:78269"/>
    </reaction>
    <physiologicalReaction direction="left-to-right" evidence="17">
        <dbReference type="Rhea" id="RHEA:41501"/>
    </physiologicalReaction>
</comment>
<feature type="region of interest" description="Disordered" evidence="23">
    <location>
        <begin position="569"/>
        <end position="597"/>
    </location>
</feature>
<feature type="transmembrane region" description="Helical" evidence="22">
    <location>
        <begin position="113"/>
        <end position="130"/>
    </location>
</feature>
<feature type="transmembrane region" description="Helical" evidence="22">
    <location>
        <begin position="233"/>
        <end position="250"/>
    </location>
</feature>
<keyword evidence="10 22" id="KW-0443">Lipid metabolism</keyword>
<comment type="similarity">
    <text evidence="4 22">Belongs to the phosphatidyl serine synthase family.</text>
</comment>
<evidence type="ECO:0000256" key="12">
    <source>
        <dbReference type="ARBA" id="ARBA00023209"/>
    </source>
</evidence>
<dbReference type="EMBL" id="OB660483">
    <property type="protein sequence ID" value="CAD7225009.1"/>
    <property type="molecule type" value="Genomic_DNA"/>
</dbReference>
<dbReference type="PANTHER" id="PTHR15362:SF7">
    <property type="entry name" value="PHOSPHATIDYLSERINE SYNTHASE 2"/>
    <property type="match status" value="1"/>
</dbReference>
<feature type="transmembrane region" description="Helical" evidence="22">
    <location>
        <begin position="78"/>
        <end position="101"/>
    </location>
</feature>
<feature type="transmembrane region" description="Helical" evidence="22">
    <location>
        <begin position="333"/>
        <end position="355"/>
    </location>
</feature>
<comment type="pathway">
    <text evidence="3">Lipid metabolism.</text>
</comment>
<feature type="transmembrane region" description="Helical" evidence="22">
    <location>
        <begin position="400"/>
        <end position="418"/>
    </location>
</feature>
<evidence type="ECO:0000256" key="8">
    <source>
        <dbReference type="ARBA" id="ARBA00022824"/>
    </source>
</evidence>
<evidence type="ECO:0000256" key="19">
    <source>
        <dbReference type="ARBA" id="ARBA00036623"/>
    </source>
</evidence>
<evidence type="ECO:0000256" key="22">
    <source>
        <dbReference type="RuleBase" id="RU368094"/>
    </source>
</evidence>
<evidence type="ECO:0000256" key="14">
    <source>
        <dbReference type="ARBA" id="ARBA00035767"/>
    </source>
</evidence>
<evidence type="ECO:0000256" key="15">
    <source>
        <dbReference type="ARBA" id="ARBA00035833"/>
    </source>
</evidence>
<comment type="catalytic activity">
    <reaction evidence="18">
        <text>1-octadecanoyl-2-(4Z,7Z,10Z,13Z,16Z,19Z-docosahexaenoyl)-sn-glycero-3-phosphoethanolamine + L-serine = 1-octadecanoyl-2-(4Z,7Z,10Z,13Z,16Z,19Z-docosahexaenoyl)-sn-glycero-3-phosphoserine + ethanolamine</text>
        <dbReference type="Rhea" id="RHEA:41492"/>
        <dbReference type="ChEBI" id="CHEBI:33384"/>
        <dbReference type="ChEBI" id="CHEBI:57603"/>
        <dbReference type="ChEBI" id="CHEBI:78265"/>
        <dbReference type="ChEBI" id="CHEBI:78266"/>
    </reaction>
    <physiologicalReaction direction="left-to-right" evidence="18">
        <dbReference type="Rhea" id="RHEA:41493"/>
    </physiologicalReaction>
</comment>
<proteinExistence type="inferred from homology"/>
<evidence type="ECO:0000256" key="1">
    <source>
        <dbReference type="ARBA" id="ARBA00004477"/>
    </source>
</evidence>
<evidence type="ECO:0000256" key="9">
    <source>
        <dbReference type="ARBA" id="ARBA00022989"/>
    </source>
</evidence>